<name>A0ABW5GSE2_9PSEU</name>
<dbReference type="EMBL" id="JBHUKU010000021">
    <property type="protein sequence ID" value="MFD2463427.1"/>
    <property type="molecule type" value="Genomic_DNA"/>
</dbReference>
<evidence type="ECO:0000313" key="4">
    <source>
        <dbReference type="Proteomes" id="UP001597419"/>
    </source>
</evidence>
<protein>
    <submittedName>
        <fullName evidence="3">YrhB domain-containing protein</fullName>
    </submittedName>
</protein>
<dbReference type="InterPro" id="IPR029082">
    <property type="entry name" value="Imm35"/>
</dbReference>
<dbReference type="InterPro" id="IPR028908">
    <property type="entry name" value="Tox-PL_dom"/>
</dbReference>
<proteinExistence type="predicted"/>
<keyword evidence="4" id="KW-1185">Reference proteome</keyword>
<evidence type="ECO:0000313" key="3">
    <source>
        <dbReference type="EMBL" id="MFD2463427.1"/>
    </source>
</evidence>
<evidence type="ECO:0000259" key="2">
    <source>
        <dbReference type="Pfam" id="PF15644"/>
    </source>
</evidence>
<reference evidence="4" key="1">
    <citation type="journal article" date="2019" name="Int. J. Syst. Evol. Microbiol.">
        <title>The Global Catalogue of Microorganisms (GCM) 10K type strain sequencing project: providing services to taxonomists for standard genome sequencing and annotation.</title>
        <authorList>
            <consortium name="The Broad Institute Genomics Platform"/>
            <consortium name="The Broad Institute Genome Sequencing Center for Infectious Disease"/>
            <person name="Wu L."/>
            <person name="Ma J."/>
        </authorList>
    </citation>
    <scope>NUCLEOTIDE SEQUENCE [LARGE SCALE GENOMIC DNA]</scope>
    <source>
        <strain evidence="4">CGMCC 4.7643</strain>
    </source>
</reference>
<feature type="domain" description="Tox-PL" evidence="2">
    <location>
        <begin position="94"/>
        <end position="196"/>
    </location>
</feature>
<comment type="caution">
    <text evidence="3">The sequence shown here is derived from an EMBL/GenBank/DDBJ whole genome shotgun (WGS) entry which is preliminary data.</text>
</comment>
<evidence type="ECO:0000259" key="1">
    <source>
        <dbReference type="Pfam" id="PF15567"/>
    </source>
</evidence>
<dbReference type="Pfam" id="PF15644">
    <property type="entry name" value="Gln_amidase"/>
    <property type="match status" value="1"/>
</dbReference>
<dbReference type="RefSeq" id="WP_345400162.1">
    <property type="nucleotide sequence ID" value="NZ_BAABHG010000011.1"/>
</dbReference>
<organism evidence="3 4">
    <name type="scientific">Amycolatopsis samaneae</name>
    <dbReference type="NCBI Taxonomy" id="664691"/>
    <lineage>
        <taxon>Bacteria</taxon>
        <taxon>Bacillati</taxon>
        <taxon>Actinomycetota</taxon>
        <taxon>Actinomycetes</taxon>
        <taxon>Pseudonocardiales</taxon>
        <taxon>Pseudonocardiaceae</taxon>
        <taxon>Amycolatopsis</taxon>
    </lineage>
</organism>
<dbReference type="Proteomes" id="UP001597419">
    <property type="component" value="Unassembled WGS sequence"/>
</dbReference>
<dbReference type="Pfam" id="PF15567">
    <property type="entry name" value="Imm35"/>
    <property type="match status" value="1"/>
</dbReference>
<sequence length="428" mass="47227">MVTTVEEPAQLAAAWLDRTYAGRVELADPQPFVEQPKAWLFACRYAEQPEEPMLAATLAVPKDGAEPFPVANADPLDGELNTPDGTDSWRRRVNARNCLIAAEATFRRQPTSALPWHPEDETPGWWDRLLDEFFPDAERGVCATWSQVASAVAAGGPGTNAVVWLRRQRDGVPITGHLLYVRYWEGRAVVLDAVRGDVASTDDSEVAELRVARFHRPEVDAAAAPSYPWQRPAPDFESAVAKANEWLEHAYSGAVVLVDPAPVDETHRGWLFACTTRAFAETGEWREQMLDAALVVPKAAGESPFGLPNSDPWPWMARWDDGEPDLPDPPASGSAAWFAVTMEQIGEVVSVHEYAGWAEAMEEIVNLSEGARAVIWVRRKDYRDRETVGNLIVLAVEEDGVRFVDGMAENGTATFEANAAGVHVIRYR</sequence>
<gene>
    <name evidence="3" type="ORF">ACFSYJ_32780</name>
</gene>
<accession>A0ABW5GSE2</accession>
<feature type="domain" description="Immunity protein 35" evidence="1">
    <location>
        <begin position="238"/>
        <end position="321"/>
    </location>
</feature>